<dbReference type="PANTHER" id="PTHR34050:SF3">
    <property type="entry name" value="DNA REPAIR RAD52-LIKE PROTEIN 2, CHLOROPLASTIC"/>
    <property type="match status" value="1"/>
</dbReference>
<reference evidence="2 3" key="1">
    <citation type="journal article" date="2020" name="Mol. Plant">
        <title>The Chromosome-Based Rubber Tree Genome Provides New Insights into Spurge Genome Evolution and Rubber Biosynthesis.</title>
        <authorList>
            <person name="Liu J."/>
            <person name="Shi C."/>
            <person name="Shi C.C."/>
            <person name="Li W."/>
            <person name="Zhang Q.J."/>
            <person name="Zhang Y."/>
            <person name="Li K."/>
            <person name="Lu H.F."/>
            <person name="Shi C."/>
            <person name="Zhu S.T."/>
            <person name="Xiao Z.Y."/>
            <person name="Nan H."/>
            <person name="Yue Y."/>
            <person name="Zhu X.G."/>
            <person name="Wu Y."/>
            <person name="Hong X.N."/>
            <person name="Fan G.Y."/>
            <person name="Tong Y."/>
            <person name="Zhang D."/>
            <person name="Mao C.L."/>
            <person name="Liu Y.L."/>
            <person name="Hao S.J."/>
            <person name="Liu W.Q."/>
            <person name="Lv M.Q."/>
            <person name="Zhang H.B."/>
            <person name="Liu Y."/>
            <person name="Hu-Tang G.R."/>
            <person name="Wang J.P."/>
            <person name="Wang J.H."/>
            <person name="Sun Y.H."/>
            <person name="Ni S.B."/>
            <person name="Chen W.B."/>
            <person name="Zhang X.C."/>
            <person name="Jiao Y.N."/>
            <person name="Eichler E.E."/>
            <person name="Li G.H."/>
            <person name="Liu X."/>
            <person name="Gao L.Z."/>
        </authorList>
    </citation>
    <scope>NUCLEOTIDE SEQUENCE [LARGE SCALE GENOMIC DNA]</scope>
    <source>
        <strain evidence="3">cv. GT1</strain>
        <tissue evidence="2">Leaf</tissue>
    </source>
</reference>
<keyword evidence="1" id="KW-0472">Membrane</keyword>
<dbReference type="EMBL" id="JAAGAX010000006">
    <property type="protein sequence ID" value="KAF2311905.1"/>
    <property type="molecule type" value="Genomic_DNA"/>
</dbReference>
<evidence type="ECO:0000313" key="3">
    <source>
        <dbReference type="Proteomes" id="UP000467840"/>
    </source>
</evidence>
<proteinExistence type="predicted"/>
<accession>A0A6A6MHB9</accession>
<dbReference type="GO" id="GO:0003677">
    <property type="term" value="F:DNA binding"/>
    <property type="evidence" value="ECO:0007669"/>
    <property type="project" value="InterPro"/>
</dbReference>
<protein>
    <submittedName>
        <fullName evidence="2">Uncharacterized protein</fullName>
    </submittedName>
</protein>
<organism evidence="2 3">
    <name type="scientific">Hevea brasiliensis</name>
    <name type="common">Para rubber tree</name>
    <name type="synonym">Siphonia brasiliensis</name>
    <dbReference type="NCBI Taxonomy" id="3981"/>
    <lineage>
        <taxon>Eukaryota</taxon>
        <taxon>Viridiplantae</taxon>
        <taxon>Streptophyta</taxon>
        <taxon>Embryophyta</taxon>
        <taxon>Tracheophyta</taxon>
        <taxon>Spermatophyta</taxon>
        <taxon>Magnoliopsida</taxon>
        <taxon>eudicotyledons</taxon>
        <taxon>Gunneridae</taxon>
        <taxon>Pentapetalae</taxon>
        <taxon>rosids</taxon>
        <taxon>fabids</taxon>
        <taxon>Malpighiales</taxon>
        <taxon>Euphorbiaceae</taxon>
        <taxon>Crotonoideae</taxon>
        <taxon>Micrandreae</taxon>
        <taxon>Hevea</taxon>
    </lineage>
</organism>
<sequence>MAVPNSSSIFIAKSASSAVFPLSSCGMSGGSIDFEPRGYHANRMLSFYALNLFVCLVLLNQMILHPNYCPIYFEFQTQFQALKDSQHLLGWCGEIRDVIFSENGRVTVVYRVTIRGSDGEVWLLYCKIAMIIYLIIALLNLNSLMALD</sequence>
<comment type="caution">
    <text evidence="2">The sequence shown here is derived from an EMBL/GenBank/DDBJ whole genome shotgun (WGS) entry which is preliminary data.</text>
</comment>
<dbReference type="GO" id="GO:0000724">
    <property type="term" value="P:double-strand break repair via homologous recombination"/>
    <property type="evidence" value="ECO:0007669"/>
    <property type="project" value="InterPro"/>
</dbReference>
<evidence type="ECO:0000256" key="1">
    <source>
        <dbReference type="SAM" id="Phobius"/>
    </source>
</evidence>
<dbReference type="PANTHER" id="PTHR34050">
    <property type="entry name" value="DNA REPAIR RAD52-LIKE PROTEIN 2, CHLOROPLASTIC"/>
    <property type="match status" value="1"/>
</dbReference>
<name>A0A6A6MHB9_HEVBR</name>
<dbReference type="AlphaFoldDB" id="A0A6A6MHB9"/>
<gene>
    <name evidence="2" type="ORF">GH714_027288</name>
</gene>
<keyword evidence="3" id="KW-1185">Reference proteome</keyword>
<feature type="transmembrane region" description="Helical" evidence="1">
    <location>
        <begin position="122"/>
        <end position="141"/>
    </location>
</feature>
<evidence type="ECO:0000313" key="2">
    <source>
        <dbReference type="EMBL" id="KAF2311905.1"/>
    </source>
</evidence>
<feature type="transmembrane region" description="Helical" evidence="1">
    <location>
        <begin position="45"/>
        <end position="64"/>
    </location>
</feature>
<dbReference type="Proteomes" id="UP000467840">
    <property type="component" value="Chromosome 14"/>
</dbReference>
<keyword evidence="1" id="KW-1133">Transmembrane helix</keyword>
<dbReference type="InterPro" id="IPR037489">
    <property type="entry name" value="RAD52-like"/>
</dbReference>
<keyword evidence="1" id="KW-0812">Transmembrane</keyword>